<accession>A0A3B0SMS1</accession>
<dbReference type="PANTHER" id="PTHR47245:SF2">
    <property type="entry name" value="PEPTIDYL-PROLYL CIS-TRANS ISOMERASE HP_0175-RELATED"/>
    <property type="match status" value="1"/>
</dbReference>
<organism evidence="2">
    <name type="scientific">hydrothermal vent metagenome</name>
    <dbReference type="NCBI Taxonomy" id="652676"/>
    <lineage>
        <taxon>unclassified sequences</taxon>
        <taxon>metagenomes</taxon>
        <taxon>ecological metagenomes</taxon>
    </lineage>
</organism>
<evidence type="ECO:0000313" key="2">
    <source>
        <dbReference type="EMBL" id="VAW03562.1"/>
    </source>
</evidence>
<dbReference type="InterPro" id="IPR000297">
    <property type="entry name" value="PPIase_PpiC"/>
</dbReference>
<protein>
    <recommendedName>
        <fullName evidence="1">PpiC domain-containing protein</fullName>
    </recommendedName>
</protein>
<feature type="domain" description="PpiC" evidence="1">
    <location>
        <begin position="154"/>
        <end position="243"/>
    </location>
</feature>
<dbReference type="PROSITE" id="PS50198">
    <property type="entry name" value="PPIC_PPIASE_2"/>
    <property type="match status" value="1"/>
</dbReference>
<dbReference type="InterPro" id="IPR046357">
    <property type="entry name" value="PPIase_dom_sf"/>
</dbReference>
<dbReference type="AlphaFoldDB" id="A0A3B0SMS1"/>
<dbReference type="InterPro" id="IPR050245">
    <property type="entry name" value="PrsA_foldase"/>
</dbReference>
<dbReference type="SUPFAM" id="SSF54534">
    <property type="entry name" value="FKBP-like"/>
    <property type="match status" value="1"/>
</dbReference>
<reference evidence="2" key="1">
    <citation type="submission" date="2018-06" db="EMBL/GenBank/DDBJ databases">
        <authorList>
            <person name="Zhirakovskaya E."/>
        </authorList>
    </citation>
    <scope>NUCLEOTIDE SEQUENCE</scope>
</reference>
<sequence>MKHTPRLTVLLVLLGLVLAACGGANVAATVDGVDLVDGEVLALAVRPSDESVTDAERFRNLLTNAILTEAMVTAAEDEFGLENLDSEASVDAFIAGASPDDLGILQSVSDNPGLSEAAVDLVAKQLLVRSTVKEQIALDTEFLEGVWQDDQNLLIQVCARHILVGSEQESQIVRERLEAGEDFAALAAEVSLDVQSPGGVLPCPVNPSVYIEPFSSVVATAPVGELVGPVETQFGWHIIVVDSREFPQSLDELAADPTRWIPSEILDAEWSNWLNSAVADADIAVRSQIGMWYSPVDGIRPPPPSP</sequence>
<proteinExistence type="predicted"/>
<gene>
    <name evidence="2" type="ORF">MNBD_ACTINO01-2627</name>
</gene>
<name>A0A3B0SMS1_9ZZZZ</name>
<dbReference type="EMBL" id="UOEI01000370">
    <property type="protein sequence ID" value="VAW03562.1"/>
    <property type="molecule type" value="Genomic_DNA"/>
</dbReference>
<dbReference type="Pfam" id="PF00639">
    <property type="entry name" value="Rotamase"/>
    <property type="match status" value="1"/>
</dbReference>
<dbReference type="Gene3D" id="3.10.50.40">
    <property type="match status" value="1"/>
</dbReference>
<dbReference type="PROSITE" id="PS51257">
    <property type="entry name" value="PROKAR_LIPOPROTEIN"/>
    <property type="match status" value="1"/>
</dbReference>
<evidence type="ECO:0000259" key="1">
    <source>
        <dbReference type="PROSITE" id="PS50198"/>
    </source>
</evidence>
<dbReference type="PANTHER" id="PTHR47245">
    <property type="entry name" value="PEPTIDYLPROLYL ISOMERASE"/>
    <property type="match status" value="1"/>
</dbReference>
<dbReference type="GO" id="GO:0003755">
    <property type="term" value="F:peptidyl-prolyl cis-trans isomerase activity"/>
    <property type="evidence" value="ECO:0007669"/>
    <property type="project" value="InterPro"/>
</dbReference>